<dbReference type="EMBL" id="QNBE01000007">
    <property type="protein sequence ID" value="RKX71512.1"/>
    <property type="molecule type" value="Genomic_DNA"/>
</dbReference>
<organism evidence="1 2">
    <name type="scientific">candidate division WOR-3 bacterium</name>
    <dbReference type="NCBI Taxonomy" id="2052148"/>
    <lineage>
        <taxon>Bacteria</taxon>
        <taxon>Bacteria division WOR-3</taxon>
    </lineage>
</organism>
<accession>A0A660SLX2</accession>
<dbReference type="AlphaFoldDB" id="A0A660SLX2"/>
<name>A0A660SLX2_UNCW3</name>
<evidence type="ECO:0000313" key="2">
    <source>
        <dbReference type="Proteomes" id="UP000268469"/>
    </source>
</evidence>
<evidence type="ECO:0000313" key="1">
    <source>
        <dbReference type="EMBL" id="RKX71512.1"/>
    </source>
</evidence>
<protein>
    <submittedName>
        <fullName evidence="1">Uncharacterized protein</fullName>
    </submittedName>
</protein>
<dbReference type="Proteomes" id="UP000268469">
    <property type="component" value="Unassembled WGS sequence"/>
</dbReference>
<gene>
    <name evidence="1" type="ORF">DRP53_01265</name>
</gene>
<sequence length="201" mass="22760">MIINFPPGVYTMAAKRSIVEKNAPRYRRASKKQKTQMLNELTQIFSFHRKYLIHLLNQTGKVYHTAKGEKLIGDPTVTHLHRRGRKKIYTEALIPYLEIIWELTNFRASIYLVYFIRNNPQLLEEKPLLPPGVTTAIPSPAGSNCGSCGIGPGSGLSTRCLMWRVGGGPWCGLILARSIKRNIGLSWVWVNHSRSRDFGNI</sequence>
<reference evidence="1 2" key="1">
    <citation type="submission" date="2018-06" db="EMBL/GenBank/DDBJ databases">
        <title>Extensive metabolic versatility and redundancy in microbially diverse, dynamic hydrothermal sediments.</title>
        <authorList>
            <person name="Dombrowski N."/>
            <person name="Teske A."/>
            <person name="Baker B.J."/>
        </authorList>
    </citation>
    <scope>NUCLEOTIDE SEQUENCE [LARGE SCALE GENOMIC DNA]</scope>
    <source>
        <strain evidence="1">B36_G15</strain>
    </source>
</reference>
<proteinExistence type="predicted"/>
<comment type="caution">
    <text evidence="1">The sequence shown here is derived from an EMBL/GenBank/DDBJ whole genome shotgun (WGS) entry which is preliminary data.</text>
</comment>